<dbReference type="AlphaFoldDB" id="A0A8K1ZYY2"/>
<dbReference type="InterPro" id="IPR014875">
    <property type="entry name" value="Mor_transcription_activator"/>
</dbReference>
<gene>
    <name evidence="2" type="ORF">GS597_09095</name>
</gene>
<evidence type="ECO:0000259" key="1">
    <source>
        <dbReference type="Pfam" id="PF08765"/>
    </source>
</evidence>
<evidence type="ECO:0000313" key="3">
    <source>
        <dbReference type="Proteomes" id="UP000607397"/>
    </source>
</evidence>
<dbReference type="Proteomes" id="UP000607397">
    <property type="component" value="Unassembled WGS sequence"/>
</dbReference>
<dbReference type="Pfam" id="PF08765">
    <property type="entry name" value="Mor"/>
    <property type="match status" value="1"/>
</dbReference>
<name>A0A8K1ZYY2_9CYAN</name>
<comment type="caution">
    <text evidence="2">The sequence shown here is derived from an EMBL/GenBank/DDBJ whole genome shotgun (WGS) entry which is preliminary data.</text>
</comment>
<sequence>MQQLGLEFFAEQAEELPPVADRDPPIVQHLRRLLTDAELLLFLQNYGGQRIYIPKCESALTSDHPLVQAIGLKGAQRLVGAYRGDTLVVPRGQAMFRRLRDKRICEEYLCTTAAELASRYNLSVLHVYAIVGKHGVKKGTTRR</sequence>
<proteinExistence type="predicted"/>
<dbReference type="InterPro" id="IPR009057">
    <property type="entry name" value="Homeodomain-like_sf"/>
</dbReference>
<evidence type="ECO:0000313" key="2">
    <source>
        <dbReference type="EMBL" id="NCJ06658.1"/>
    </source>
</evidence>
<dbReference type="SUPFAM" id="SSF46689">
    <property type="entry name" value="Homeodomain-like"/>
    <property type="match status" value="1"/>
</dbReference>
<dbReference type="Gene3D" id="1.10.10.60">
    <property type="entry name" value="Homeodomain-like"/>
    <property type="match status" value="1"/>
</dbReference>
<accession>A0A8K1ZYY2</accession>
<dbReference type="EMBL" id="WVIC01000015">
    <property type="protein sequence ID" value="NCJ06658.1"/>
    <property type="molecule type" value="Genomic_DNA"/>
</dbReference>
<dbReference type="RefSeq" id="WP_161825135.1">
    <property type="nucleotide sequence ID" value="NZ_WVIC01000015.1"/>
</dbReference>
<reference evidence="2" key="1">
    <citation type="submission" date="2019-12" db="EMBL/GenBank/DDBJ databases">
        <title>High-Quality draft genome sequences of three cyanobacteria isolated from the limestone walls of the Old Cathedral of Coimbra.</title>
        <authorList>
            <person name="Tiago I."/>
            <person name="Soares F."/>
            <person name="Portugal A."/>
        </authorList>
    </citation>
    <scope>NUCLEOTIDE SEQUENCE [LARGE SCALE GENOMIC DNA]</scope>
    <source>
        <strain evidence="2">C</strain>
    </source>
</reference>
<keyword evidence="3" id="KW-1185">Reference proteome</keyword>
<feature type="domain" description="Mor transcription activator" evidence="1">
    <location>
        <begin position="66"/>
        <end position="134"/>
    </location>
</feature>
<organism evidence="2 3">
    <name type="scientific">Petrachloros mirabilis ULC683</name>
    <dbReference type="NCBI Taxonomy" id="2781853"/>
    <lineage>
        <taxon>Bacteria</taxon>
        <taxon>Bacillati</taxon>
        <taxon>Cyanobacteriota</taxon>
        <taxon>Cyanophyceae</taxon>
        <taxon>Synechococcales</taxon>
        <taxon>Petrachlorosaceae</taxon>
        <taxon>Petrachloros</taxon>
        <taxon>Petrachloros mirabilis</taxon>
    </lineage>
</organism>
<protein>
    <recommendedName>
        <fullName evidence="1">Mor transcription activator domain-containing protein</fullName>
    </recommendedName>
</protein>